<dbReference type="PANTHER" id="PTHR42966:SF1">
    <property type="entry name" value="SIALIC ACID SYNTHASE"/>
    <property type="match status" value="1"/>
</dbReference>
<dbReference type="InterPro" id="IPR013785">
    <property type="entry name" value="Aldolase_TIM"/>
</dbReference>
<dbReference type="InterPro" id="IPR013132">
    <property type="entry name" value="PseI/NeuA/B-like_N"/>
</dbReference>
<sequence>MIAEVGMNHGGVEELAWEMILSAHNCGADFVKLQSFVTKDFFHPDLQCFEVTKSMELSFEVQRRLFSRARGEGINLITTPFDSNSVDMVEEFNPLVYKIASMDNDNIPLIKYISKKNRPVLLSCGMAD</sequence>
<feature type="non-terminal residue" evidence="2">
    <location>
        <position position="128"/>
    </location>
</feature>
<organism evidence="2">
    <name type="scientific">marine metagenome</name>
    <dbReference type="NCBI Taxonomy" id="408172"/>
    <lineage>
        <taxon>unclassified sequences</taxon>
        <taxon>metagenomes</taxon>
        <taxon>ecological metagenomes</taxon>
    </lineage>
</organism>
<dbReference type="Pfam" id="PF03102">
    <property type="entry name" value="NeuB"/>
    <property type="match status" value="1"/>
</dbReference>
<accession>A0A382NWQ5</accession>
<dbReference type="EMBL" id="UINC01103306">
    <property type="protein sequence ID" value="SVC65583.1"/>
    <property type="molecule type" value="Genomic_DNA"/>
</dbReference>
<feature type="domain" description="PseI/NeuA/B-like" evidence="1">
    <location>
        <begin position="19"/>
        <end position="127"/>
    </location>
</feature>
<dbReference type="GO" id="GO:0047444">
    <property type="term" value="F:N-acylneuraminate-9-phosphate synthase activity"/>
    <property type="evidence" value="ECO:0007669"/>
    <property type="project" value="TreeGrafter"/>
</dbReference>
<dbReference type="SUPFAM" id="SSF51569">
    <property type="entry name" value="Aldolase"/>
    <property type="match status" value="1"/>
</dbReference>
<name>A0A382NWQ5_9ZZZZ</name>
<proteinExistence type="predicted"/>
<evidence type="ECO:0000259" key="1">
    <source>
        <dbReference type="Pfam" id="PF03102"/>
    </source>
</evidence>
<reference evidence="2" key="1">
    <citation type="submission" date="2018-05" db="EMBL/GenBank/DDBJ databases">
        <authorList>
            <person name="Lanie J.A."/>
            <person name="Ng W.-L."/>
            <person name="Kazmierczak K.M."/>
            <person name="Andrzejewski T.M."/>
            <person name="Davidsen T.M."/>
            <person name="Wayne K.J."/>
            <person name="Tettelin H."/>
            <person name="Glass J.I."/>
            <person name="Rusch D."/>
            <person name="Podicherti R."/>
            <person name="Tsui H.-C.T."/>
            <person name="Winkler M.E."/>
        </authorList>
    </citation>
    <scope>NUCLEOTIDE SEQUENCE</scope>
</reference>
<gene>
    <name evidence="2" type="ORF">METZ01_LOCUS318437</name>
</gene>
<dbReference type="Gene3D" id="3.20.20.70">
    <property type="entry name" value="Aldolase class I"/>
    <property type="match status" value="1"/>
</dbReference>
<dbReference type="GO" id="GO:0016051">
    <property type="term" value="P:carbohydrate biosynthetic process"/>
    <property type="evidence" value="ECO:0007669"/>
    <property type="project" value="InterPro"/>
</dbReference>
<dbReference type="PANTHER" id="PTHR42966">
    <property type="entry name" value="N-ACETYLNEURAMINATE SYNTHASE"/>
    <property type="match status" value="1"/>
</dbReference>
<protein>
    <recommendedName>
        <fullName evidence="1">PseI/NeuA/B-like domain-containing protein</fullName>
    </recommendedName>
</protein>
<dbReference type="AlphaFoldDB" id="A0A382NWQ5"/>
<evidence type="ECO:0000313" key="2">
    <source>
        <dbReference type="EMBL" id="SVC65583.1"/>
    </source>
</evidence>
<dbReference type="InterPro" id="IPR051690">
    <property type="entry name" value="PseI-like"/>
</dbReference>